<sequence>MTKVEPDSQLDPVLHRRRQLRSQRRFKLVQSFWRTLALLSLAAGLSRVASLIDWQLDQPAQVLIKGNRLLATSAIRSLIPLSLPQSLIYLRPELITQTLTAKAPLDQATVTRQLFPPRLVISVQERQPVAIAAVCNDQNVKSLSCRLQPPVKPVRQERVKIWLLDSHGILMPLESYPTLQQSNLPQLTVWGVLETEDDRRQTAQEPASVTQKVELNPGNPISWNQRKKSQWPYLYEALRRSPVKVFEVNWQDETNLILKTELGTVQLGAYSSKLTSQLSALAQLRNLPQQFKQGRIAYIDLKNPKNPLLQMNKPK</sequence>
<keyword evidence="1" id="KW-1003">Cell membrane</keyword>
<protein>
    <submittedName>
        <fullName evidence="7">Cell division protein FtsQ</fullName>
    </submittedName>
</protein>
<keyword evidence="4" id="KW-1133">Transmembrane helix</keyword>
<accession>A0A6J4VMH2</accession>
<gene>
    <name evidence="7" type="ORF">AVDCRST_MAG81-3391</name>
</gene>
<proteinExistence type="predicted"/>
<name>A0A6J4VMH2_9CYAN</name>
<evidence type="ECO:0000256" key="5">
    <source>
        <dbReference type="ARBA" id="ARBA00023306"/>
    </source>
</evidence>
<dbReference type="EMBL" id="CADCWO010000184">
    <property type="protein sequence ID" value="CAA9583557.1"/>
    <property type="molecule type" value="Genomic_DNA"/>
</dbReference>
<evidence type="ECO:0000256" key="4">
    <source>
        <dbReference type="ARBA" id="ARBA00022989"/>
    </source>
</evidence>
<evidence type="ECO:0000256" key="2">
    <source>
        <dbReference type="ARBA" id="ARBA00022618"/>
    </source>
</evidence>
<evidence type="ECO:0000256" key="1">
    <source>
        <dbReference type="ARBA" id="ARBA00022475"/>
    </source>
</evidence>
<evidence type="ECO:0000259" key="6">
    <source>
        <dbReference type="Pfam" id="PF08478"/>
    </source>
</evidence>
<keyword evidence="2 7" id="KW-0132">Cell division</keyword>
<dbReference type="GO" id="GO:0005886">
    <property type="term" value="C:plasma membrane"/>
    <property type="evidence" value="ECO:0007669"/>
    <property type="project" value="TreeGrafter"/>
</dbReference>
<keyword evidence="3" id="KW-0812">Transmembrane</keyword>
<reference evidence="7" key="1">
    <citation type="submission" date="2020-02" db="EMBL/GenBank/DDBJ databases">
        <authorList>
            <person name="Meier V. D."/>
        </authorList>
    </citation>
    <scope>NUCLEOTIDE SEQUENCE</scope>
    <source>
        <strain evidence="7">AVDCRST_MAG81</strain>
    </source>
</reference>
<dbReference type="PANTHER" id="PTHR37820">
    <property type="entry name" value="CELL DIVISION PROTEIN DIVIB"/>
    <property type="match status" value="1"/>
</dbReference>
<dbReference type="PANTHER" id="PTHR37820:SF1">
    <property type="entry name" value="CELL DIVISION PROTEIN FTSQ"/>
    <property type="match status" value="1"/>
</dbReference>
<dbReference type="AlphaFoldDB" id="A0A6J4VMH2"/>
<keyword evidence="4" id="KW-0472">Membrane</keyword>
<dbReference type="GO" id="GO:0051301">
    <property type="term" value="P:cell division"/>
    <property type="evidence" value="ECO:0007669"/>
    <property type="project" value="UniProtKB-KW"/>
</dbReference>
<feature type="domain" description="POTRA" evidence="6">
    <location>
        <begin position="60"/>
        <end position="126"/>
    </location>
</feature>
<dbReference type="Pfam" id="PF08478">
    <property type="entry name" value="POTRA_1"/>
    <property type="match status" value="1"/>
</dbReference>
<dbReference type="InterPro" id="IPR013685">
    <property type="entry name" value="POTRA_FtsQ_type"/>
</dbReference>
<dbReference type="InterPro" id="IPR050487">
    <property type="entry name" value="FtsQ_DivIB"/>
</dbReference>
<evidence type="ECO:0000313" key="7">
    <source>
        <dbReference type="EMBL" id="CAA9583557.1"/>
    </source>
</evidence>
<evidence type="ECO:0000256" key="3">
    <source>
        <dbReference type="ARBA" id="ARBA00022692"/>
    </source>
</evidence>
<organism evidence="7">
    <name type="scientific">uncultured Synechococcales cyanobacterium</name>
    <dbReference type="NCBI Taxonomy" id="1936017"/>
    <lineage>
        <taxon>Bacteria</taxon>
        <taxon>Bacillati</taxon>
        <taxon>Cyanobacteriota</taxon>
        <taxon>Cyanophyceae</taxon>
        <taxon>Synechococcales</taxon>
        <taxon>environmental samples</taxon>
    </lineage>
</organism>
<keyword evidence="5" id="KW-0131">Cell cycle</keyword>